<dbReference type="PANTHER" id="PTHR35896">
    <property type="entry name" value="IG-LIKE DOMAIN-CONTAINING PROTEIN"/>
    <property type="match status" value="1"/>
</dbReference>
<keyword evidence="1" id="KW-1133">Transmembrane helix</keyword>
<proteinExistence type="predicted"/>
<protein>
    <submittedName>
        <fullName evidence="2">Uncharacterized protein</fullName>
    </submittedName>
</protein>
<keyword evidence="1" id="KW-0472">Membrane</keyword>
<accession>A0A6A6ZC32</accession>
<dbReference type="AlphaFoldDB" id="A0A6A6ZC32"/>
<dbReference type="PANTHER" id="PTHR35896:SF3">
    <property type="entry name" value="MAJOR FACILITATOR SUPERFAMILY TRANSPORTER"/>
    <property type="match status" value="1"/>
</dbReference>
<dbReference type="PROSITE" id="PS51257">
    <property type="entry name" value="PROKAR_LIPOPROTEIN"/>
    <property type="match status" value="1"/>
</dbReference>
<dbReference type="InterPro" id="IPR053008">
    <property type="entry name" value="Phomopsin_biosynth_assoc"/>
</dbReference>
<gene>
    <name evidence="2" type="ORF">CC86DRAFT_433404</name>
</gene>
<reference evidence="2" key="1">
    <citation type="journal article" date="2020" name="Stud. Mycol.">
        <title>101 Dothideomycetes genomes: a test case for predicting lifestyles and emergence of pathogens.</title>
        <authorList>
            <person name="Haridas S."/>
            <person name="Albert R."/>
            <person name="Binder M."/>
            <person name="Bloem J."/>
            <person name="Labutti K."/>
            <person name="Salamov A."/>
            <person name="Andreopoulos B."/>
            <person name="Baker S."/>
            <person name="Barry K."/>
            <person name="Bills G."/>
            <person name="Bluhm B."/>
            <person name="Cannon C."/>
            <person name="Castanera R."/>
            <person name="Culley D."/>
            <person name="Daum C."/>
            <person name="Ezra D."/>
            <person name="Gonzalez J."/>
            <person name="Henrissat B."/>
            <person name="Kuo A."/>
            <person name="Liang C."/>
            <person name="Lipzen A."/>
            <person name="Lutzoni F."/>
            <person name="Magnuson J."/>
            <person name="Mondo S."/>
            <person name="Nolan M."/>
            <person name="Ohm R."/>
            <person name="Pangilinan J."/>
            <person name="Park H.-J."/>
            <person name="Ramirez L."/>
            <person name="Alfaro M."/>
            <person name="Sun H."/>
            <person name="Tritt A."/>
            <person name="Yoshinaga Y."/>
            <person name="Zwiers L.-H."/>
            <person name="Turgeon B."/>
            <person name="Goodwin S."/>
            <person name="Spatafora J."/>
            <person name="Crous P."/>
            <person name="Grigoriev I."/>
        </authorList>
    </citation>
    <scope>NUCLEOTIDE SEQUENCE</scope>
    <source>
        <strain evidence="2">CBS 113818</strain>
    </source>
</reference>
<sequence length="130" mass="14945">MESKYTFLEDEGREDEDIMLRAGQYPNSWCSCTSWWRTKSAPSTKRVHRYMGILRSLLVYSLAFWGFLSIIQKLAVVYRNHLGAFSSQNHRLHGCDCGETVAEAMALGCKFDALSMTWLPKHCRDDELTA</sequence>
<feature type="transmembrane region" description="Helical" evidence="1">
    <location>
        <begin position="52"/>
        <end position="71"/>
    </location>
</feature>
<dbReference type="Proteomes" id="UP000799424">
    <property type="component" value="Unassembled WGS sequence"/>
</dbReference>
<evidence type="ECO:0000256" key="1">
    <source>
        <dbReference type="SAM" id="Phobius"/>
    </source>
</evidence>
<organism evidence="2 3">
    <name type="scientific">Ophiobolus disseminans</name>
    <dbReference type="NCBI Taxonomy" id="1469910"/>
    <lineage>
        <taxon>Eukaryota</taxon>
        <taxon>Fungi</taxon>
        <taxon>Dikarya</taxon>
        <taxon>Ascomycota</taxon>
        <taxon>Pezizomycotina</taxon>
        <taxon>Dothideomycetes</taxon>
        <taxon>Pleosporomycetidae</taxon>
        <taxon>Pleosporales</taxon>
        <taxon>Pleosporineae</taxon>
        <taxon>Phaeosphaeriaceae</taxon>
        <taxon>Ophiobolus</taxon>
    </lineage>
</organism>
<evidence type="ECO:0000313" key="3">
    <source>
        <dbReference type="Proteomes" id="UP000799424"/>
    </source>
</evidence>
<evidence type="ECO:0000313" key="2">
    <source>
        <dbReference type="EMBL" id="KAF2818570.1"/>
    </source>
</evidence>
<name>A0A6A6ZC32_9PLEO</name>
<dbReference type="OrthoDB" id="3501153at2759"/>
<dbReference type="EMBL" id="MU006251">
    <property type="protein sequence ID" value="KAF2818570.1"/>
    <property type="molecule type" value="Genomic_DNA"/>
</dbReference>
<keyword evidence="3" id="KW-1185">Reference proteome</keyword>
<keyword evidence="1" id="KW-0812">Transmembrane</keyword>